<comment type="subcellular location">
    <subcellularLocation>
        <location evidence="1">Membrane</location>
        <topology evidence="1">Multi-pass membrane protein</topology>
    </subcellularLocation>
</comment>
<reference evidence="12" key="1">
    <citation type="submission" date="2020-06" db="EMBL/GenBank/DDBJ databases">
        <authorList>
            <consortium name="Plant Systems Biology data submission"/>
        </authorList>
    </citation>
    <scope>NUCLEOTIDE SEQUENCE</scope>
    <source>
        <strain evidence="12">D6</strain>
    </source>
</reference>
<dbReference type="EMBL" id="CAICTM010000350">
    <property type="protein sequence ID" value="CAB9508526.1"/>
    <property type="molecule type" value="Genomic_DNA"/>
</dbReference>
<dbReference type="Gene3D" id="1.50.40.10">
    <property type="entry name" value="Mitochondrial carrier domain"/>
    <property type="match status" value="2"/>
</dbReference>
<feature type="repeat" description="Solcar" evidence="8">
    <location>
        <begin position="1240"/>
        <end position="1326"/>
    </location>
</feature>
<comment type="similarity">
    <text evidence="2">Belongs to the mitochondrial carrier (TC 2.A.29) family.</text>
</comment>
<evidence type="ECO:0000256" key="2">
    <source>
        <dbReference type="ARBA" id="ARBA00006375"/>
    </source>
</evidence>
<accession>A0A9N8HBS6</accession>
<evidence type="ECO:0000256" key="6">
    <source>
        <dbReference type="ARBA" id="ARBA00022989"/>
    </source>
</evidence>
<feature type="region of interest" description="Disordered" evidence="10">
    <location>
        <begin position="612"/>
        <end position="631"/>
    </location>
</feature>
<evidence type="ECO:0000256" key="4">
    <source>
        <dbReference type="ARBA" id="ARBA00022692"/>
    </source>
</evidence>
<feature type="repeat" description="Solcar" evidence="8">
    <location>
        <begin position="1147"/>
        <end position="1228"/>
    </location>
</feature>
<keyword evidence="9" id="KW-0175">Coiled coil</keyword>
<keyword evidence="13" id="KW-1185">Reference proteome</keyword>
<keyword evidence="5" id="KW-0677">Repeat</keyword>
<feature type="region of interest" description="Disordered" evidence="10">
    <location>
        <begin position="995"/>
        <end position="1015"/>
    </location>
</feature>
<keyword evidence="7 8" id="KW-0472">Membrane</keyword>
<dbReference type="PROSITE" id="PS50920">
    <property type="entry name" value="SOLCAR"/>
    <property type="match status" value="3"/>
</dbReference>
<evidence type="ECO:0000256" key="9">
    <source>
        <dbReference type="SAM" id="Coils"/>
    </source>
</evidence>
<evidence type="ECO:0000256" key="10">
    <source>
        <dbReference type="SAM" id="MobiDB-lite"/>
    </source>
</evidence>
<feature type="repeat" description="Solcar" evidence="8">
    <location>
        <begin position="1042"/>
        <end position="1131"/>
    </location>
</feature>
<keyword evidence="6" id="KW-1133">Transmembrane helix</keyword>
<feature type="chain" id="PRO_5040478417" evidence="11">
    <location>
        <begin position="22"/>
        <end position="1333"/>
    </location>
</feature>
<sequence length="1333" mass="147728">MRKLGWTLLVLLGSHVLLLKAFQTPFIRDTGRYIARGDSFPVVANNNKRRRGGRNPVRLFTFVEKDSNDQKQQKKKEEEKLSEMDARVLQSLLQDSEKLNLKTEESMKKLLERGVVSKDVPQAPKKETDDDSEFSSEVLKTFSDTKLWQAVSRKAEDWLESAKLFVVNRIERDAMTLAALGLFAWERVVRDVGRALPAAGNSTAAGREDKKSFLLSEKSSVDEMTTPMDELKSVGTAVAEILKSGGTDGTTSASTLRTAATSRQDKRNFQRTYQRAQEKADAQKNPAKVTQQAASSVVDTAWQLKRELEVESNAPGYKTKKVQTALEAAKDSTKQLLQGAQETWRLERAKVREQRELAAAANATTVSPEPVKEDTNEEDSSSSNTIMDVNAIDVQAIEKEEVIFQEEEQQQVQDDPVYAKRLEEARKRAEWQAAERQELQRLHKQQEKMERRQQLLAIQSELQTECFCLKDQIQNCIVNPEQTWLKADVIEGLRDFDQAMIKQVVSELIATRNQVKELIKGQGFSSTSRGKDEEEGNEATIQAILSQFVLIRENVEDIKDHAKRAVSLGASQALEQNLFEEGRDNTGDNLIPVMLRLDEIQHDLQRIISDLAKAEQPQDSNNEEKDDERSFDVSFQDVVEPAETVQSESTTEASPAATPVTIEPEIVDVMPEAFVYAFATATDIPGGTQSEQGKDASYGAVEVVTDDDFDAAVGETRQVVATDLDEDEMNAVAAAQEKENNIIVNLLLRALDIVFFLLEKLFTVAIPTALGSSTVAKERLDNVAQGGLGSEGWKRIGQQCYRMQVRSRPTTQGSITTKDLKTPFENFSIALRPAPFVLLFGIFGACLPGLPVDRLHSTLLAYSKIEKDVIASIIKQRTLWLSSRSTLLPSQILSPNLPYSCGSAVLSIYPYQLASRPATTSTQLAHSRKTSISCSGSRMIFLWGYASCLILAIGHARIGVQAIAVSNASPLTTLHGKSKRRSPIPDHFKSLRPSSAKDRFIREDDDTGRDQVATTDCGDDDLEPFLVRGGGSTKQPDSAAWVDGLKNSMASALAAAFSKIILAPFDTIKTLQQYHQTSPDVASLTLTQAARQIMQRPGGFSNFYAGLGVSVVGAMPSVALYFGTYSYFKKALSAPRTRADGTTYTLHKTLAVGLAAAMGNTLASFSRVPYEVLKQKLQTNTYRNTWEAVRAVTSWEMIFPKGSILIQMARDIPYAVVTLLIYEHLQSWQASQQQQLAASAQASSDMVLGAISGGIGSWVTNPLDVIKTRLQTAPPEMYGGSISKCFVDTWKEGGGMAFLRGSWPRLMHKIPANGFFFLFYEFFRRLFRCQGYS</sequence>
<dbReference type="InterPro" id="IPR018108">
    <property type="entry name" value="MCP_transmembrane"/>
</dbReference>
<organism evidence="12 13">
    <name type="scientific">Seminavis robusta</name>
    <dbReference type="NCBI Taxonomy" id="568900"/>
    <lineage>
        <taxon>Eukaryota</taxon>
        <taxon>Sar</taxon>
        <taxon>Stramenopiles</taxon>
        <taxon>Ochrophyta</taxon>
        <taxon>Bacillariophyta</taxon>
        <taxon>Bacillariophyceae</taxon>
        <taxon>Bacillariophycidae</taxon>
        <taxon>Naviculales</taxon>
        <taxon>Naviculaceae</taxon>
        <taxon>Seminavis</taxon>
    </lineage>
</organism>
<evidence type="ECO:0000256" key="5">
    <source>
        <dbReference type="ARBA" id="ARBA00022737"/>
    </source>
</evidence>
<gene>
    <name evidence="12" type="ORF">SEMRO_351_G123810.1</name>
</gene>
<feature type="signal peptide" evidence="11">
    <location>
        <begin position="1"/>
        <end position="21"/>
    </location>
</feature>
<evidence type="ECO:0000256" key="3">
    <source>
        <dbReference type="ARBA" id="ARBA00022448"/>
    </source>
</evidence>
<evidence type="ECO:0000256" key="8">
    <source>
        <dbReference type="PROSITE-ProRule" id="PRU00282"/>
    </source>
</evidence>
<comment type="caution">
    <text evidence="12">The sequence shown here is derived from an EMBL/GenBank/DDBJ whole genome shotgun (WGS) entry which is preliminary data.</text>
</comment>
<dbReference type="OrthoDB" id="448427at2759"/>
<evidence type="ECO:0000256" key="7">
    <source>
        <dbReference type="ARBA" id="ARBA00023136"/>
    </source>
</evidence>
<feature type="coiled-coil region" evidence="9">
    <location>
        <begin position="67"/>
        <end position="113"/>
    </location>
</feature>
<evidence type="ECO:0000313" key="13">
    <source>
        <dbReference type="Proteomes" id="UP001153069"/>
    </source>
</evidence>
<feature type="coiled-coil region" evidence="9">
    <location>
        <begin position="419"/>
        <end position="452"/>
    </location>
</feature>
<evidence type="ECO:0000313" key="12">
    <source>
        <dbReference type="EMBL" id="CAB9508526.1"/>
    </source>
</evidence>
<keyword evidence="4 8" id="KW-0812">Transmembrane</keyword>
<dbReference type="Pfam" id="PF00153">
    <property type="entry name" value="Mito_carr"/>
    <property type="match status" value="2"/>
</dbReference>
<dbReference type="Proteomes" id="UP001153069">
    <property type="component" value="Unassembled WGS sequence"/>
</dbReference>
<proteinExistence type="inferred from homology"/>
<feature type="region of interest" description="Disordered" evidence="10">
    <location>
        <begin position="244"/>
        <end position="269"/>
    </location>
</feature>
<evidence type="ECO:0000256" key="1">
    <source>
        <dbReference type="ARBA" id="ARBA00004141"/>
    </source>
</evidence>
<keyword evidence="3" id="KW-0813">Transport</keyword>
<dbReference type="InterPro" id="IPR023395">
    <property type="entry name" value="MCP_dom_sf"/>
</dbReference>
<feature type="region of interest" description="Disordered" evidence="10">
    <location>
        <begin position="359"/>
        <end position="383"/>
    </location>
</feature>
<evidence type="ECO:0000256" key="11">
    <source>
        <dbReference type="SAM" id="SignalP"/>
    </source>
</evidence>
<keyword evidence="11" id="KW-0732">Signal</keyword>
<protein>
    <submittedName>
        <fullName evidence="12">Mitochondrial carrier protein PET8</fullName>
    </submittedName>
</protein>
<dbReference type="SUPFAM" id="SSF103506">
    <property type="entry name" value="Mitochondrial carrier"/>
    <property type="match status" value="1"/>
</dbReference>
<dbReference type="PANTHER" id="PTHR45667">
    <property type="entry name" value="S-ADENOSYLMETHIONINE MITOCHONDRIAL CARRIER PROTEIN"/>
    <property type="match status" value="1"/>
</dbReference>
<name>A0A9N8HBS6_9STRA</name>
<dbReference type="GO" id="GO:0016020">
    <property type="term" value="C:membrane"/>
    <property type="evidence" value="ECO:0007669"/>
    <property type="project" value="UniProtKB-SubCell"/>
</dbReference>
<feature type="compositionally biased region" description="Low complexity" evidence="10">
    <location>
        <begin position="249"/>
        <end position="262"/>
    </location>
</feature>